<evidence type="ECO:0000256" key="2">
    <source>
        <dbReference type="SAM" id="MobiDB-lite"/>
    </source>
</evidence>
<feature type="compositionally biased region" description="Polar residues" evidence="2">
    <location>
        <begin position="81"/>
        <end position="99"/>
    </location>
</feature>
<dbReference type="Proteomes" id="UP000242188">
    <property type="component" value="Unassembled WGS sequence"/>
</dbReference>
<keyword evidence="1" id="KW-0175">Coiled coil</keyword>
<feature type="compositionally biased region" description="Basic and acidic residues" evidence="2">
    <location>
        <begin position="751"/>
        <end position="775"/>
    </location>
</feature>
<gene>
    <name evidence="3" type="ORF">KP79_PYT03924</name>
</gene>
<name>A0A210PRL3_MIZYE</name>
<feature type="compositionally biased region" description="Basic residues" evidence="2">
    <location>
        <begin position="441"/>
        <end position="453"/>
    </location>
</feature>
<feature type="region of interest" description="Disordered" evidence="2">
    <location>
        <begin position="245"/>
        <end position="271"/>
    </location>
</feature>
<organism evidence="3 4">
    <name type="scientific">Mizuhopecten yessoensis</name>
    <name type="common">Japanese scallop</name>
    <name type="synonym">Patinopecten yessoensis</name>
    <dbReference type="NCBI Taxonomy" id="6573"/>
    <lineage>
        <taxon>Eukaryota</taxon>
        <taxon>Metazoa</taxon>
        <taxon>Spiralia</taxon>
        <taxon>Lophotrochozoa</taxon>
        <taxon>Mollusca</taxon>
        <taxon>Bivalvia</taxon>
        <taxon>Autobranchia</taxon>
        <taxon>Pteriomorphia</taxon>
        <taxon>Pectinida</taxon>
        <taxon>Pectinoidea</taxon>
        <taxon>Pectinidae</taxon>
        <taxon>Mizuhopecten</taxon>
    </lineage>
</organism>
<keyword evidence="4" id="KW-1185">Reference proteome</keyword>
<feature type="region of interest" description="Disordered" evidence="2">
    <location>
        <begin position="749"/>
        <end position="787"/>
    </location>
</feature>
<feature type="region of interest" description="Disordered" evidence="2">
    <location>
        <begin position="1"/>
        <end position="39"/>
    </location>
</feature>
<dbReference type="OrthoDB" id="6158950at2759"/>
<feature type="compositionally biased region" description="Low complexity" evidence="2">
    <location>
        <begin position="456"/>
        <end position="465"/>
    </location>
</feature>
<feature type="region of interest" description="Disordered" evidence="2">
    <location>
        <begin position="962"/>
        <end position="1022"/>
    </location>
</feature>
<comment type="caution">
    <text evidence="3">The sequence shown here is derived from an EMBL/GenBank/DDBJ whole genome shotgun (WGS) entry which is preliminary data.</text>
</comment>
<reference evidence="3 4" key="1">
    <citation type="journal article" date="2017" name="Nat. Ecol. Evol.">
        <title>Scallop genome provides insights into evolution of bilaterian karyotype and development.</title>
        <authorList>
            <person name="Wang S."/>
            <person name="Zhang J."/>
            <person name="Jiao W."/>
            <person name="Li J."/>
            <person name="Xun X."/>
            <person name="Sun Y."/>
            <person name="Guo X."/>
            <person name="Huan P."/>
            <person name="Dong B."/>
            <person name="Zhang L."/>
            <person name="Hu X."/>
            <person name="Sun X."/>
            <person name="Wang J."/>
            <person name="Zhao C."/>
            <person name="Wang Y."/>
            <person name="Wang D."/>
            <person name="Huang X."/>
            <person name="Wang R."/>
            <person name="Lv J."/>
            <person name="Li Y."/>
            <person name="Zhang Z."/>
            <person name="Liu B."/>
            <person name="Lu W."/>
            <person name="Hui Y."/>
            <person name="Liang J."/>
            <person name="Zhou Z."/>
            <person name="Hou R."/>
            <person name="Li X."/>
            <person name="Liu Y."/>
            <person name="Li H."/>
            <person name="Ning X."/>
            <person name="Lin Y."/>
            <person name="Zhao L."/>
            <person name="Xing Q."/>
            <person name="Dou J."/>
            <person name="Li Y."/>
            <person name="Mao J."/>
            <person name="Guo H."/>
            <person name="Dou H."/>
            <person name="Li T."/>
            <person name="Mu C."/>
            <person name="Jiang W."/>
            <person name="Fu Q."/>
            <person name="Fu X."/>
            <person name="Miao Y."/>
            <person name="Liu J."/>
            <person name="Yu Q."/>
            <person name="Li R."/>
            <person name="Liao H."/>
            <person name="Li X."/>
            <person name="Kong Y."/>
            <person name="Jiang Z."/>
            <person name="Chourrout D."/>
            <person name="Li R."/>
            <person name="Bao Z."/>
        </authorList>
    </citation>
    <scope>NUCLEOTIDE SEQUENCE [LARGE SCALE GENOMIC DNA]</scope>
    <source>
        <strain evidence="3 4">PY_sf001</strain>
    </source>
</reference>
<evidence type="ECO:0000313" key="3">
    <source>
        <dbReference type="EMBL" id="OWF39076.1"/>
    </source>
</evidence>
<evidence type="ECO:0000256" key="1">
    <source>
        <dbReference type="SAM" id="Coils"/>
    </source>
</evidence>
<dbReference type="AlphaFoldDB" id="A0A210PRL3"/>
<dbReference type="EMBL" id="NEDP02005545">
    <property type="protein sequence ID" value="OWF39076.1"/>
    <property type="molecule type" value="Genomic_DNA"/>
</dbReference>
<feature type="coiled-coil region" evidence="1">
    <location>
        <begin position="1129"/>
        <end position="1156"/>
    </location>
</feature>
<evidence type="ECO:0000313" key="4">
    <source>
        <dbReference type="Proteomes" id="UP000242188"/>
    </source>
</evidence>
<feature type="region of interest" description="Disordered" evidence="2">
    <location>
        <begin position="79"/>
        <end position="122"/>
    </location>
</feature>
<protein>
    <submittedName>
        <fullName evidence="3">Uncharacterized protein</fullName>
    </submittedName>
</protein>
<proteinExistence type="predicted"/>
<feature type="compositionally biased region" description="Polar residues" evidence="2">
    <location>
        <begin position="965"/>
        <end position="1022"/>
    </location>
</feature>
<accession>A0A210PRL3</accession>
<sequence length="1168" mass="129330">MALSDTRMQIETREPGMESNIGIKNDYEIPKIQTDGDNYSKESVPEIAIDGEIVSSEPEMEIQIGAVFSLAALDDNKQNESLESESLGSQTSFTGSTVSAKEDDSLNGSQSDVTCAPHEENNVDNNLYINSSIANESSDVTTDQYGGDISHVHSETSFCSVSPKHKVDVSGEVDLSARIVNKKKKDAQVAKKIKHVSRSKKTKDYPGYEDIKKYSYCYVKLSDVLKHSVIKQEVVKMEKKNETMEVEEDREMTTQELKNQQKPRPRKKKPVKITMRKWKKKKSVIKQKDETETVVVDDPLKSDTITENLQNRPNRKRKFNHNLFTDAVVFDSRGICNYADYEIKALEEEESRRGQTTIYGFRGSRPQVARTKKKLCRVKREDMPFISVKLDNEQIDKLDKSKFAVSKSVAVVRSIKCYTNHQLQKINNGSFRILKSWSKEKRSRPVKKNRKEKSKATSSSKVTAAVMMEDGSMSATRKKKENMSVTGFSGTTIPLHQQKMTHDTKNVDMSTLLLSKKPHATHPNSVVLPVNAQVKQSSVSSFDDNKGTLVSNEARVSLTGRYRKPSKKYISFITNFERNGSTAKIPTKTGVKLEQPFIEMDIAGDAEGTVRHQHLNGAIDNTKKSNNSVEVKDRMYKHEPNQATLSVQTYGDSATCTTPNVTTESANISKPVKSSPTFVMKSQSVSNASVLFPPNLLKSTVNELARVQNTKKFFQLRVGDKMVLIPADGGNIVPKAYVIDVASHLAVTKTSAEKNTRTPDFSSKKSSEVSSKHVNTETTESDLDRKSDSLGRALASAGSLDSMFPHSANQQVTSIESTGGCSGGKLTINTGNVLKQALLSPPPLSPHVESVSSLIFNSRHIPPVLSPTGLANPEGVYDDTKPPVLRQEYASCDGDNPNPSQMKSILPKVIKGSTSDGEPARAGLPAYTGGTSPSLIVIPHETRTDRLVVKKEPDHLRNFVVGASTKDTAQRNKSNTPSTLLDSQETRSKTQLTHNNVTVSENCLSSSDTGSRSDNTRTTTEIVSSEDADLRPIVKLNATCFSSKETNQTSSYNSAMALKVDQNRSVTSQSAQEDKNKTVTTSGTLFVAGVDNEANPQPEEASSYREPTDTDRERTMFGIETVTHVPANETLVQERIRKLRERLRETQADLDTAKKTIRIKKEYNEDDY</sequence>
<feature type="compositionally biased region" description="Basic residues" evidence="2">
    <location>
        <begin position="261"/>
        <end position="271"/>
    </location>
</feature>
<feature type="region of interest" description="Disordered" evidence="2">
    <location>
        <begin position="439"/>
        <end position="465"/>
    </location>
</feature>